<evidence type="ECO:0000256" key="2">
    <source>
        <dbReference type="ARBA" id="ARBA00011900"/>
    </source>
</evidence>
<dbReference type="PANTHER" id="PTHR30481">
    <property type="entry name" value="DNA ADENINE METHYLASE"/>
    <property type="match status" value="1"/>
</dbReference>
<feature type="binding site" evidence="7">
    <location>
        <position position="3"/>
    </location>
    <ligand>
        <name>S-adenosyl-L-methionine</name>
        <dbReference type="ChEBI" id="CHEBI:59789"/>
    </ligand>
</feature>
<dbReference type="HOGENOM" id="CLU_063430_0_1_4"/>
<comment type="similarity">
    <text evidence="1 8">Belongs to the N(4)/N(6)-methyltransferase family.</text>
</comment>
<comment type="catalytic activity">
    <reaction evidence="6 8">
        <text>a 2'-deoxyadenosine in DNA + S-adenosyl-L-methionine = an N(6)-methyl-2'-deoxyadenosine in DNA + S-adenosyl-L-homocysteine + H(+)</text>
        <dbReference type="Rhea" id="RHEA:15197"/>
        <dbReference type="Rhea" id="RHEA-COMP:12418"/>
        <dbReference type="Rhea" id="RHEA-COMP:12419"/>
        <dbReference type="ChEBI" id="CHEBI:15378"/>
        <dbReference type="ChEBI" id="CHEBI:57856"/>
        <dbReference type="ChEBI" id="CHEBI:59789"/>
        <dbReference type="ChEBI" id="CHEBI:90615"/>
        <dbReference type="ChEBI" id="CHEBI:90616"/>
        <dbReference type="EC" id="2.1.1.72"/>
    </reaction>
</comment>
<feature type="binding site" evidence="7">
    <location>
        <position position="7"/>
    </location>
    <ligand>
        <name>S-adenosyl-L-methionine</name>
        <dbReference type="ChEBI" id="CHEBI:59789"/>
    </ligand>
</feature>
<dbReference type="GO" id="GO:0009307">
    <property type="term" value="P:DNA restriction-modification system"/>
    <property type="evidence" value="ECO:0007669"/>
    <property type="project" value="InterPro"/>
</dbReference>
<evidence type="ECO:0000256" key="1">
    <source>
        <dbReference type="ARBA" id="ARBA00006594"/>
    </source>
</evidence>
<evidence type="ECO:0000313" key="10">
    <source>
        <dbReference type="Proteomes" id="UP000002429"/>
    </source>
</evidence>
<dbReference type="REBASE" id="5322">
    <property type="entry name" value="M.RmeADam"/>
</dbReference>
<evidence type="ECO:0000256" key="7">
    <source>
        <dbReference type="PIRSR" id="PIRSR000398-1"/>
    </source>
</evidence>
<keyword evidence="3 8" id="KW-0489">Methyltransferase</keyword>
<dbReference type="GO" id="GO:0043565">
    <property type="term" value="F:sequence-specific DNA binding"/>
    <property type="evidence" value="ECO:0007669"/>
    <property type="project" value="TreeGrafter"/>
</dbReference>
<dbReference type="EMBL" id="CP000353">
    <property type="protein sequence ID" value="ABF12342.1"/>
    <property type="molecule type" value="Genomic_DNA"/>
</dbReference>
<evidence type="ECO:0000256" key="4">
    <source>
        <dbReference type="ARBA" id="ARBA00022679"/>
    </source>
</evidence>
<feature type="binding site" evidence="7">
    <location>
        <position position="47"/>
    </location>
    <ligand>
        <name>S-adenosyl-L-methionine</name>
        <dbReference type="ChEBI" id="CHEBI:59789"/>
    </ligand>
</feature>
<dbReference type="GO" id="GO:1904047">
    <property type="term" value="F:S-adenosyl-L-methionine binding"/>
    <property type="evidence" value="ECO:0007669"/>
    <property type="project" value="TreeGrafter"/>
</dbReference>
<reference evidence="10" key="1">
    <citation type="journal article" date="2010" name="PLoS ONE">
        <title>The complete genome sequence of Cupriavidus metallidurans strain CH34, a master survivalist in harsh and anthropogenic environments.</title>
        <authorList>
            <person name="Janssen P.J."/>
            <person name="Van Houdt R."/>
            <person name="Moors H."/>
            <person name="Monsieurs P."/>
            <person name="Morin N."/>
            <person name="Michaux A."/>
            <person name="Benotmane M.A."/>
            <person name="Leys N."/>
            <person name="Vallaeys T."/>
            <person name="Lapidus A."/>
            <person name="Monchy S."/>
            <person name="Medigue C."/>
            <person name="Taghavi S."/>
            <person name="McCorkle S."/>
            <person name="Dunn J."/>
            <person name="van der Lelie D."/>
            <person name="Mergeay M."/>
        </authorList>
    </citation>
    <scope>NUCLEOTIDE SEQUENCE [LARGE SCALE GENOMIC DNA]</scope>
    <source>
        <strain evidence="10">ATCC 43123 / DSM 2839 / NBRC 102507 / CH34</strain>
    </source>
</reference>
<protein>
    <recommendedName>
        <fullName evidence="2 8">Site-specific DNA-methyltransferase (adenine-specific)</fullName>
        <ecNumber evidence="2 8">2.1.1.72</ecNumber>
    </recommendedName>
</protein>
<dbReference type="InterPro" id="IPR023095">
    <property type="entry name" value="Ade_MeTrfase_dom_2"/>
</dbReference>
<dbReference type="GO" id="GO:0006298">
    <property type="term" value="P:mismatch repair"/>
    <property type="evidence" value="ECO:0007669"/>
    <property type="project" value="TreeGrafter"/>
</dbReference>
<dbReference type="NCBIfam" id="TIGR00571">
    <property type="entry name" value="dam"/>
    <property type="match status" value="1"/>
</dbReference>
<name>Q1LBY4_CUPMC</name>
<evidence type="ECO:0000256" key="5">
    <source>
        <dbReference type="ARBA" id="ARBA00022691"/>
    </source>
</evidence>
<dbReference type="KEGG" id="rme:Rmet_5483"/>
<dbReference type="PANTHER" id="PTHR30481:SF3">
    <property type="entry name" value="DNA ADENINE METHYLASE"/>
    <property type="match status" value="1"/>
</dbReference>
<dbReference type="RefSeq" id="WP_011519883.1">
    <property type="nucleotide sequence ID" value="NC_007974.2"/>
</dbReference>
<dbReference type="GO" id="GO:0032259">
    <property type="term" value="P:methylation"/>
    <property type="evidence" value="ECO:0007669"/>
    <property type="project" value="UniProtKB-KW"/>
</dbReference>
<dbReference type="InterPro" id="IPR029063">
    <property type="entry name" value="SAM-dependent_MTases_sf"/>
</dbReference>
<keyword evidence="10" id="KW-1185">Reference proteome</keyword>
<evidence type="ECO:0000256" key="8">
    <source>
        <dbReference type="RuleBase" id="RU361257"/>
    </source>
</evidence>
<organism evidence="9 10">
    <name type="scientific">Cupriavidus metallidurans (strain ATCC 43123 / DSM 2839 / NBRC 102507 / CH34)</name>
    <name type="common">Ralstonia metallidurans</name>
    <dbReference type="NCBI Taxonomy" id="266264"/>
    <lineage>
        <taxon>Bacteria</taxon>
        <taxon>Pseudomonadati</taxon>
        <taxon>Pseudomonadota</taxon>
        <taxon>Betaproteobacteria</taxon>
        <taxon>Burkholderiales</taxon>
        <taxon>Burkholderiaceae</taxon>
        <taxon>Cupriavidus</taxon>
    </lineage>
</organism>
<keyword evidence="4 8" id="KW-0808">Transferase</keyword>
<dbReference type="PRINTS" id="PR00505">
    <property type="entry name" value="D12N6MTFRASE"/>
</dbReference>
<dbReference type="Pfam" id="PF02086">
    <property type="entry name" value="MethyltransfD12"/>
    <property type="match status" value="1"/>
</dbReference>
<dbReference type="Proteomes" id="UP000002429">
    <property type="component" value="Plasmid megaplasmid"/>
</dbReference>
<keyword evidence="9" id="KW-0614">Plasmid</keyword>
<dbReference type="InterPro" id="IPR012263">
    <property type="entry name" value="M_m6A_EcoRV"/>
</dbReference>
<dbReference type="PIRSF" id="PIRSF000398">
    <property type="entry name" value="M_m6A_EcoRV"/>
    <property type="match status" value="1"/>
</dbReference>
<dbReference type="AlphaFoldDB" id="Q1LBY4"/>
<accession>Q1LBY4</accession>
<dbReference type="eggNOG" id="COG0338">
    <property type="taxonomic scope" value="Bacteria"/>
</dbReference>
<dbReference type="EC" id="2.1.1.72" evidence="2 8"/>
<geneLocation type="plasmid" evidence="9 10">
    <name>megaplasmid</name>
</geneLocation>
<proteinExistence type="inferred from homology"/>
<dbReference type="PROSITE" id="PS00092">
    <property type="entry name" value="N6_MTASE"/>
    <property type="match status" value="1"/>
</dbReference>
<sequence length="265" mass="29727">MKWPGGKTQLLPTLRKLLPVGNRLVEPFLGGASVFLGTDFPNYLLLDAHVDLIGMYKQMVQRPERIIELARPLFSQYAANEDIYSHVREAFNRAAPADVRAAYFLYLNKFGFNGLTRYSAKGNFNVPWGRSVKAPALPEESIRVFSERARDKAVIVQGDFTDAFKLAVPGDVIYCDPPYVDLVDAQSFTKYTAEGFPRERQQELADLARATAARGIPVVISNHLTAETRELYRGAECHEVEVRRSVAAQAHSRKMVAEGIFVFKT</sequence>
<evidence type="ECO:0000256" key="6">
    <source>
        <dbReference type="ARBA" id="ARBA00047942"/>
    </source>
</evidence>
<dbReference type="InterPro" id="IPR002052">
    <property type="entry name" value="DNA_methylase_N6_adenine_CS"/>
</dbReference>
<dbReference type="SUPFAM" id="SSF53335">
    <property type="entry name" value="S-adenosyl-L-methionine-dependent methyltransferases"/>
    <property type="match status" value="1"/>
</dbReference>
<dbReference type="GO" id="GO:0009007">
    <property type="term" value="F:site-specific DNA-methyltransferase (adenine-specific) activity"/>
    <property type="evidence" value="ECO:0007669"/>
    <property type="project" value="UniProtKB-UniRule"/>
</dbReference>
<feature type="binding site" evidence="7">
    <location>
        <position position="176"/>
    </location>
    <ligand>
        <name>S-adenosyl-L-methionine</name>
        <dbReference type="ChEBI" id="CHEBI:59789"/>
    </ligand>
</feature>
<keyword evidence="5 8" id="KW-0949">S-adenosyl-L-methionine</keyword>
<dbReference type="Gene3D" id="1.10.1020.10">
    <property type="entry name" value="Adenine-specific Methyltransferase, Domain 2"/>
    <property type="match status" value="1"/>
</dbReference>
<evidence type="ECO:0000313" key="9">
    <source>
        <dbReference type="EMBL" id="ABF12342.1"/>
    </source>
</evidence>
<gene>
    <name evidence="9" type="primary">dam</name>
    <name evidence="9" type="ordered locus">Rmet_5483</name>
</gene>
<dbReference type="InterPro" id="IPR012327">
    <property type="entry name" value="MeTrfase_D12"/>
</dbReference>
<evidence type="ECO:0000256" key="3">
    <source>
        <dbReference type="ARBA" id="ARBA00022603"/>
    </source>
</evidence>
<dbReference type="Gene3D" id="3.40.50.150">
    <property type="entry name" value="Vaccinia Virus protein VP39"/>
    <property type="match status" value="1"/>
</dbReference>